<keyword evidence="3" id="KW-1185">Reference proteome</keyword>
<dbReference type="EMBL" id="BRZM01003904">
    <property type="protein sequence ID" value="GLD53223.1"/>
    <property type="molecule type" value="Genomic_DNA"/>
</dbReference>
<dbReference type="Proteomes" id="UP001279410">
    <property type="component" value="Unassembled WGS sequence"/>
</dbReference>
<sequence>MDRIQRILGVLQNPLMGGRFLNIILKIEKGFEVGFLINQICPRQTAAPQQRSRSSIIAVPPLLHRLSAPQTQEVTQDNAVSSSTDSHTLRRLSANPRPRQEPLPFKISSPCLERLLQAKDSIITPRTVGNGDSLMIPLPHADTMSQSDRVRDDL</sequence>
<gene>
    <name evidence="2" type="ORF">AKAME5_002831600</name>
</gene>
<comment type="caution">
    <text evidence="2">The sequence shown here is derived from an EMBL/GenBank/DDBJ whole genome shotgun (WGS) entry which is preliminary data.</text>
</comment>
<proteinExistence type="predicted"/>
<name>A0AAD3R2M7_LATJO</name>
<evidence type="ECO:0000313" key="2">
    <source>
        <dbReference type="EMBL" id="GLD53223.1"/>
    </source>
</evidence>
<reference evidence="2" key="1">
    <citation type="submission" date="2022-08" db="EMBL/GenBank/DDBJ databases">
        <title>Genome sequencing of akame (Lates japonicus).</title>
        <authorList>
            <person name="Hashiguchi Y."/>
            <person name="Takahashi H."/>
        </authorList>
    </citation>
    <scope>NUCLEOTIDE SEQUENCE</scope>
    <source>
        <strain evidence="2">Kochi</strain>
    </source>
</reference>
<organism evidence="2 3">
    <name type="scientific">Lates japonicus</name>
    <name type="common">Japanese lates</name>
    <dbReference type="NCBI Taxonomy" id="270547"/>
    <lineage>
        <taxon>Eukaryota</taxon>
        <taxon>Metazoa</taxon>
        <taxon>Chordata</taxon>
        <taxon>Craniata</taxon>
        <taxon>Vertebrata</taxon>
        <taxon>Euteleostomi</taxon>
        <taxon>Actinopterygii</taxon>
        <taxon>Neopterygii</taxon>
        <taxon>Teleostei</taxon>
        <taxon>Neoteleostei</taxon>
        <taxon>Acanthomorphata</taxon>
        <taxon>Carangaria</taxon>
        <taxon>Carangaria incertae sedis</taxon>
        <taxon>Centropomidae</taxon>
        <taxon>Lates</taxon>
    </lineage>
</organism>
<dbReference type="Pfam" id="PF15673">
    <property type="entry name" value="Ciart"/>
    <property type="match status" value="1"/>
</dbReference>
<protein>
    <submittedName>
        <fullName evidence="2">Circadian-associated transcriptional repressor-like protein</fullName>
    </submittedName>
</protein>
<dbReference type="GO" id="GO:0032922">
    <property type="term" value="P:circadian regulation of gene expression"/>
    <property type="evidence" value="ECO:0007669"/>
    <property type="project" value="InterPro"/>
</dbReference>
<dbReference type="GO" id="GO:0000976">
    <property type="term" value="F:transcription cis-regulatory region binding"/>
    <property type="evidence" value="ECO:0007669"/>
    <property type="project" value="InterPro"/>
</dbReference>
<dbReference type="AlphaFoldDB" id="A0AAD3R2M7"/>
<evidence type="ECO:0000256" key="1">
    <source>
        <dbReference type="SAM" id="MobiDB-lite"/>
    </source>
</evidence>
<feature type="region of interest" description="Disordered" evidence="1">
    <location>
        <begin position="126"/>
        <end position="154"/>
    </location>
</feature>
<feature type="compositionally biased region" description="Polar residues" evidence="1">
    <location>
        <begin position="69"/>
        <end position="86"/>
    </location>
</feature>
<evidence type="ECO:0000313" key="3">
    <source>
        <dbReference type="Proteomes" id="UP001279410"/>
    </source>
</evidence>
<accession>A0AAD3R2M7</accession>
<feature type="region of interest" description="Disordered" evidence="1">
    <location>
        <begin position="69"/>
        <end position="104"/>
    </location>
</feature>
<dbReference type="InterPro" id="IPR031373">
    <property type="entry name" value="Ciart"/>
</dbReference>